<reference evidence="3" key="1">
    <citation type="submission" date="2025-08" db="UniProtKB">
        <authorList>
            <consortium name="RefSeq"/>
        </authorList>
    </citation>
    <scope>IDENTIFICATION</scope>
    <source>
        <tissue evidence="3">Kidney</tissue>
    </source>
</reference>
<gene>
    <name evidence="3" type="primary">Hemgn</name>
</gene>
<dbReference type="RefSeq" id="XP_012878795.1">
    <property type="nucleotide sequence ID" value="XM_013023341.1"/>
</dbReference>
<name>A0A1S3FR07_DIPOR</name>
<dbReference type="PANTHER" id="PTHR15993:SF6">
    <property type="entry name" value="HEMOGEN"/>
    <property type="match status" value="1"/>
</dbReference>
<accession>A0A1S3FR07</accession>
<feature type="compositionally biased region" description="Basic and acidic residues" evidence="1">
    <location>
        <begin position="76"/>
        <end position="86"/>
    </location>
</feature>
<dbReference type="GO" id="GO:0030154">
    <property type="term" value="P:cell differentiation"/>
    <property type="evidence" value="ECO:0007669"/>
    <property type="project" value="InterPro"/>
</dbReference>
<dbReference type="InterPro" id="IPR033272">
    <property type="entry name" value="Hemogen"/>
</dbReference>
<evidence type="ECO:0000256" key="1">
    <source>
        <dbReference type="SAM" id="MobiDB-lite"/>
    </source>
</evidence>
<dbReference type="CTD" id="55363"/>
<dbReference type="STRING" id="10020.ENSDORP00000026283"/>
<dbReference type="OrthoDB" id="9950769at2759"/>
<sequence>MDLGKDQSHPKLQQTSDTHPIKASEPEIIGTWSLRNREQLRKRKAEAQEKQTSQWLLGEEKKRKRQKTGKGNQRGQKKEGNAEPKVKPRSQTAKRVMEKELK</sequence>
<evidence type="ECO:0000313" key="3">
    <source>
        <dbReference type="RefSeq" id="XP_012878795.1"/>
    </source>
</evidence>
<dbReference type="AlphaFoldDB" id="A0A1S3FR07"/>
<dbReference type="GeneID" id="105990831"/>
<dbReference type="GO" id="GO:0005654">
    <property type="term" value="C:nucleoplasm"/>
    <property type="evidence" value="ECO:0007669"/>
    <property type="project" value="TreeGrafter"/>
</dbReference>
<dbReference type="KEGG" id="dord:105990831"/>
<feature type="region of interest" description="Disordered" evidence="1">
    <location>
        <begin position="1"/>
        <end position="102"/>
    </location>
</feature>
<feature type="compositionally biased region" description="Basic and acidic residues" evidence="1">
    <location>
        <begin position="35"/>
        <end position="49"/>
    </location>
</feature>
<organism evidence="2 3">
    <name type="scientific">Dipodomys ordii</name>
    <name type="common">Ord's kangaroo rat</name>
    <dbReference type="NCBI Taxonomy" id="10020"/>
    <lineage>
        <taxon>Eukaryota</taxon>
        <taxon>Metazoa</taxon>
        <taxon>Chordata</taxon>
        <taxon>Craniata</taxon>
        <taxon>Vertebrata</taxon>
        <taxon>Euteleostomi</taxon>
        <taxon>Mammalia</taxon>
        <taxon>Eutheria</taxon>
        <taxon>Euarchontoglires</taxon>
        <taxon>Glires</taxon>
        <taxon>Rodentia</taxon>
        <taxon>Castorimorpha</taxon>
        <taxon>Heteromyidae</taxon>
        <taxon>Dipodomyinae</taxon>
        <taxon>Dipodomys</taxon>
    </lineage>
</organism>
<dbReference type="InParanoid" id="A0A1S3FR07"/>
<dbReference type="GO" id="GO:0045667">
    <property type="term" value="P:regulation of osteoblast differentiation"/>
    <property type="evidence" value="ECO:0007669"/>
    <property type="project" value="TreeGrafter"/>
</dbReference>
<keyword evidence="2" id="KW-1185">Reference proteome</keyword>
<protein>
    <submittedName>
        <fullName evidence="3">Hemogen</fullName>
    </submittedName>
</protein>
<proteinExistence type="predicted"/>
<evidence type="ECO:0000313" key="2">
    <source>
        <dbReference type="Proteomes" id="UP000081671"/>
    </source>
</evidence>
<dbReference type="Proteomes" id="UP000081671">
    <property type="component" value="Unplaced"/>
</dbReference>
<dbReference type="PANTHER" id="PTHR15993">
    <property type="entry name" value="HEMOGEN"/>
    <property type="match status" value="1"/>
</dbReference>